<reference evidence="2" key="2">
    <citation type="submission" date="2020-05" db="UniProtKB">
        <authorList>
            <consortium name="EnsemblMetazoa"/>
        </authorList>
    </citation>
    <scope>IDENTIFICATION</scope>
    <source>
        <strain evidence="2">IAEA</strain>
    </source>
</reference>
<evidence type="ECO:0000313" key="2">
    <source>
        <dbReference type="EnsemblMetazoa" id="GPPI003322-PA"/>
    </source>
</evidence>
<evidence type="ECO:0000313" key="3">
    <source>
        <dbReference type="Proteomes" id="UP000092460"/>
    </source>
</evidence>
<keyword evidence="1" id="KW-1133">Transmembrane helix</keyword>
<dbReference type="EnsemblMetazoa" id="GPPI003322-RA">
    <property type="protein sequence ID" value="GPPI003322-PA"/>
    <property type="gene ID" value="GPPI003322"/>
</dbReference>
<keyword evidence="1" id="KW-0472">Membrane</keyword>
<evidence type="ECO:0000256" key="1">
    <source>
        <dbReference type="SAM" id="Phobius"/>
    </source>
</evidence>
<protein>
    <submittedName>
        <fullName evidence="2">Uncharacterized protein</fullName>
    </submittedName>
</protein>
<dbReference type="AlphaFoldDB" id="A0A1B0ANV3"/>
<reference evidence="3" key="1">
    <citation type="submission" date="2015-01" db="EMBL/GenBank/DDBJ databases">
        <authorList>
            <person name="Aksoy S."/>
            <person name="Warren W."/>
            <person name="Wilson R.K."/>
        </authorList>
    </citation>
    <scope>NUCLEOTIDE SEQUENCE [LARGE SCALE GENOMIC DNA]</scope>
    <source>
        <strain evidence="3">IAEA</strain>
    </source>
</reference>
<feature type="transmembrane region" description="Helical" evidence="1">
    <location>
        <begin position="6"/>
        <end position="32"/>
    </location>
</feature>
<accession>A0A1B0ANV3</accession>
<dbReference type="EMBL" id="JXJN01001024">
    <property type="status" value="NOT_ANNOTATED_CDS"/>
    <property type="molecule type" value="Genomic_DNA"/>
</dbReference>
<keyword evidence="3" id="KW-1185">Reference proteome</keyword>
<dbReference type="Proteomes" id="UP000092460">
    <property type="component" value="Unassembled WGS sequence"/>
</dbReference>
<organism evidence="2 3">
    <name type="scientific">Glossina palpalis gambiensis</name>
    <dbReference type="NCBI Taxonomy" id="67801"/>
    <lineage>
        <taxon>Eukaryota</taxon>
        <taxon>Metazoa</taxon>
        <taxon>Ecdysozoa</taxon>
        <taxon>Arthropoda</taxon>
        <taxon>Hexapoda</taxon>
        <taxon>Insecta</taxon>
        <taxon>Pterygota</taxon>
        <taxon>Neoptera</taxon>
        <taxon>Endopterygota</taxon>
        <taxon>Diptera</taxon>
        <taxon>Brachycera</taxon>
        <taxon>Muscomorpha</taxon>
        <taxon>Hippoboscoidea</taxon>
        <taxon>Glossinidae</taxon>
        <taxon>Glossina</taxon>
    </lineage>
</organism>
<proteinExistence type="predicted"/>
<keyword evidence="1" id="KW-0812">Transmembrane</keyword>
<sequence>MTDSKIYYWLWIMAGKLLDACFTFIYLILILYERNATVDEQNAPERVLKMLESASENIASKSVKLQLGNNFSMYLAL</sequence>
<dbReference type="VEuPathDB" id="VectorBase:GPPI003322"/>
<name>A0A1B0ANV3_9MUSC</name>